<reference evidence="1 2" key="1">
    <citation type="submission" date="2024-05" db="EMBL/GenBank/DDBJ databases">
        <title>A draft genome resource for the thread blight pathogen Marasmius tenuissimus strain MS-2.</title>
        <authorList>
            <person name="Yulfo-Soto G.E."/>
            <person name="Baruah I.K."/>
            <person name="Amoako-Attah I."/>
            <person name="Bukari Y."/>
            <person name="Meinhardt L.W."/>
            <person name="Bailey B.A."/>
            <person name="Cohen S.P."/>
        </authorList>
    </citation>
    <scope>NUCLEOTIDE SEQUENCE [LARGE SCALE GENOMIC DNA]</scope>
    <source>
        <strain evidence="1 2">MS-2</strain>
    </source>
</reference>
<comment type="caution">
    <text evidence="1">The sequence shown here is derived from an EMBL/GenBank/DDBJ whole genome shotgun (WGS) entry which is preliminary data.</text>
</comment>
<sequence>MGAKDVFEEYYQLGGQPLSSNEWLVLKSKLVGTRRVKRENREPVDVLEDIHFRYNSS</sequence>
<protein>
    <submittedName>
        <fullName evidence="1">Uncharacterized protein</fullName>
    </submittedName>
</protein>
<keyword evidence="2" id="KW-1185">Reference proteome</keyword>
<evidence type="ECO:0000313" key="2">
    <source>
        <dbReference type="Proteomes" id="UP001437256"/>
    </source>
</evidence>
<gene>
    <name evidence="1" type="ORF">AAF712_000267</name>
</gene>
<accession>A0ABR3AHT2</accession>
<organism evidence="1 2">
    <name type="scientific">Marasmius tenuissimus</name>
    <dbReference type="NCBI Taxonomy" id="585030"/>
    <lineage>
        <taxon>Eukaryota</taxon>
        <taxon>Fungi</taxon>
        <taxon>Dikarya</taxon>
        <taxon>Basidiomycota</taxon>
        <taxon>Agaricomycotina</taxon>
        <taxon>Agaricomycetes</taxon>
        <taxon>Agaricomycetidae</taxon>
        <taxon>Agaricales</taxon>
        <taxon>Marasmiineae</taxon>
        <taxon>Marasmiaceae</taxon>
        <taxon>Marasmius</taxon>
    </lineage>
</organism>
<dbReference type="Proteomes" id="UP001437256">
    <property type="component" value="Unassembled WGS sequence"/>
</dbReference>
<proteinExistence type="predicted"/>
<evidence type="ECO:0000313" key="1">
    <source>
        <dbReference type="EMBL" id="KAL0072504.1"/>
    </source>
</evidence>
<name>A0ABR3AHT2_9AGAR</name>
<dbReference type="EMBL" id="JBBXMP010000001">
    <property type="protein sequence ID" value="KAL0072504.1"/>
    <property type="molecule type" value="Genomic_DNA"/>
</dbReference>